<dbReference type="Proteomes" id="UP000287972">
    <property type="component" value="Unassembled WGS sequence"/>
</dbReference>
<dbReference type="AlphaFoldDB" id="A0A428S6B0"/>
<evidence type="ECO:0000313" key="2">
    <source>
        <dbReference type="Proteomes" id="UP000287972"/>
    </source>
</evidence>
<gene>
    <name evidence="1" type="ORF">CEP51_003381</name>
</gene>
<comment type="caution">
    <text evidence="1">The sequence shown here is derived from an EMBL/GenBank/DDBJ whole genome shotgun (WGS) entry which is preliminary data.</text>
</comment>
<sequence length="148" mass="17232">MRLAEPSFTTEFYLDALKRRRGYMDSWTLSQVSENEEEPLSGKYDLIIVANPEAVIDTSNLFKHLKRPRWLLKAYQCIILKRLRIHSVLGHGLENDEMFHSVSGSKPMPKYDLIILANPEAVINTSNLLKHHLKRPRWLFKACRKSAK</sequence>
<organism evidence="1 2">
    <name type="scientific">Fusarium floridanum</name>
    <dbReference type="NCBI Taxonomy" id="1325733"/>
    <lineage>
        <taxon>Eukaryota</taxon>
        <taxon>Fungi</taxon>
        <taxon>Dikarya</taxon>
        <taxon>Ascomycota</taxon>
        <taxon>Pezizomycotina</taxon>
        <taxon>Sordariomycetes</taxon>
        <taxon>Hypocreomycetidae</taxon>
        <taxon>Hypocreales</taxon>
        <taxon>Nectriaceae</taxon>
        <taxon>Fusarium</taxon>
        <taxon>Fusarium solani species complex</taxon>
    </lineage>
</organism>
<evidence type="ECO:0000313" key="1">
    <source>
        <dbReference type="EMBL" id="RSL85294.1"/>
    </source>
</evidence>
<keyword evidence="2" id="KW-1185">Reference proteome</keyword>
<proteinExistence type="predicted"/>
<accession>A0A428S6B0</accession>
<protein>
    <submittedName>
        <fullName evidence="1">Uncharacterized protein</fullName>
    </submittedName>
</protein>
<name>A0A428S6B0_9HYPO</name>
<dbReference type="EMBL" id="NKCL01000055">
    <property type="protein sequence ID" value="RSL85294.1"/>
    <property type="molecule type" value="Genomic_DNA"/>
</dbReference>
<reference evidence="1 2" key="1">
    <citation type="submission" date="2017-06" db="EMBL/GenBank/DDBJ databases">
        <title>Comparative genomic analysis of Ambrosia Fusariam Clade fungi.</title>
        <authorList>
            <person name="Stajich J.E."/>
            <person name="Carrillo J."/>
            <person name="Kijimoto T."/>
            <person name="Eskalen A."/>
            <person name="O'Donnell K."/>
            <person name="Kasson M."/>
        </authorList>
    </citation>
    <scope>NUCLEOTIDE SEQUENCE [LARGE SCALE GENOMIC DNA]</scope>
    <source>
        <strain evidence="1 2">NRRL62606</strain>
    </source>
</reference>